<name>A0A0C9YLL0_9AGAM</name>
<proteinExistence type="predicted"/>
<dbReference type="HOGENOM" id="CLU_006344_8_3_1"/>
<feature type="non-terminal residue" evidence="1">
    <location>
        <position position="158"/>
    </location>
</feature>
<evidence type="ECO:0000313" key="1">
    <source>
        <dbReference type="EMBL" id="KIK17536.1"/>
    </source>
</evidence>
<protein>
    <submittedName>
        <fullName evidence="1">Uncharacterized protein</fullName>
    </submittedName>
</protein>
<dbReference type="InterPro" id="IPR041078">
    <property type="entry name" value="Plavaka"/>
</dbReference>
<dbReference type="Proteomes" id="UP000054018">
    <property type="component" value="Unassembled WGS sequence"/>
</dbReference>
<reference evidence="1 2" key="1">
    <citation type="submission" date="2014-04" db="EMBL/GenBank/DDBJ databases">
        <authorList>
            <consortium name="DOE Joint Genome Institute"/>
            <person name="Kuo A."/>
            <person name="Kohler A."/>
            <person name="Costa M.D."/>
            <person name="Nagy L.G."/>
            <person name="Floudas D."/>
            <person name="Copeland A."/>
            <person name="Barry K.W."/>
            <person name="Cichocki N."/>
            <person name="Veneault-Fourrey C."/>
            <person name="LaButti K."/>
            <person name="Lindquist E.A."/>
            <person name="Lipzen A."/>
            <person name="Lundell T."/>
            <person name="Morin E."/>
            <person name="Murat C."/>
            <person name="Sun H."/>
            <person name="Tunlid A."/>
            <person name="Henrissat B."/>
            <person name="Grigoriev I.V."/>
            <person name="Hibbett D.S."/>
            <person name="Martin F."/>
            <person name="Nordberg H.P."/>
            <person name="Cantor M.N."/>
            <person name="Hua S.X."/>
        </authorList>
    </citation>
    <scope>NUCLEOTIDE SEQUENCE [LARGE SCALE GENOMIC DNA]</scope>
    <source>
        <strain evidence="1 2">441</strain>
    </source>
</reference>
<gene>
    <name evidence="1" type="ORF">PISMIDRAFT_111171</name>
</gene>
<reference evidence="2" key="2">
    <citation type="submission" date="2015-01" db="EMBL/GenBank/DDBJ databases">
        <title>Evolutionary Origins and Diversification of the Mycorrhizal Mutualists.</title>
        <authorList>
            <consortium name="DOE Joint Genome Institute"/>
            <consortium name="Mycorrhizal Genomics Consortium"/>
            <person name="Kohler A."/>
            <person name="Kuo A."/>
            <person name="Nagy L.G."/>
            <person name="Floudas D."/>
            <person name="Copeland A."/>
            <person name="Barry K.W."/>
            <person name="Cichocki N."/>
            <person name="Veneault-Fourrey C."/>
            <person name="LaButti K."/>
            <person name="Lindquist E.A."/>
            <person name="Lipzen A."/>
            <person name="Lundell T."/>
            <person name="Morin E."/>
            <person name="Murat C."/>
            <person name="Riley R."/>
            <person name="Ohm R."/>
            <person name="Sun H."/>
            <person name="Tunlid A."/>
            <person name="Henrissat B."/>
            <person name="Grigoriev I.V."/>
            <person name="Hibbett D.S."/>
            <person name="Martin F."/>
        </authorList>
    </citation>
    <scope>NUCLEOTIDE SEQUENCE [LARGE SCALE GENOMIC DNA]</scope>
    <source>
        <strain evidence="2">441</strain>
    </source>
</reference>
<dbReference type="EMBL" id="KN833825">
    <property type="protein sequence ID" value="KIK17536.1"/>
    <property type="molecule type" value="Genomic_DNA"/>
</dbReference>
<organism evidence="1 2">
    <name type="scientific">Pisolithus microcarpus 441</name>
    <dbReference type="NCBI Taxonomy" id="765257"/>
    <lineage>
        <taxon>Eukaryota</taxon>
        <taxon>Fungi</taxon>
        <taxon>Dikarya</taxon>
        <taxon>Basidiomycota</taxon>
        <taxon>Agaricomycotina</taxon>
        <taxon>Agaricomycetes</taxon>
        <taxon>Agaricomycetidae</taxon>
        <taxon>Boletales</taxon>
        <taxon>Sclerodermatineae</taxon>
        <taxon>Pisolithaceae</taxon>
        <taxon>Pisolithus</taxon>
    </lineage>
</organism>
<dbReference type="AlphaFoldDB" id="A0A0C9YLL0"/>
<accession>A0A0C9YLL0</accession>
<sequence>MNEALTDRINKKKLPEGTVVTLVILSSDKMTLSQFSGDKKAWPVYLTIRNISKDIRCQVLAHAMLLIGYLPVSKLECFHKKTWSLARYCLFHHAMSLLLHPLVDAGHQGKEMVCVDGYLHWVHPILTAHIANFPEQCLVGCNKESHCPHCLVQSNRHG</sequence>
<evidence type="ECO:0000313" key="2">
    <source>
        <dbReference type="Proteomes" id="UP000054018"/>
    </source>
</evidence>
<dbReference type="Pfam" id="PF18759">
    <property type="entry name" value="Plavaka"/>
    <property type="match status" value="1"/>
</dbReference>
<keyword evidence="2" id="KW-1185">Reference proteome</keyword>
<dbReference type="OrthoDB" id="2418900at2759"/>